<gene>
    <name evidence="2" type="ORF">H9756_02890</name>
</gene>
<dbReference type="Proteomes" id="UP000823895">
    <property type="component" value="Unassembled WGS sequence"/>
</dbReference>
<dbReference type="AlphaFoldDB" id="A0A9D2P1Z2"/>
<sequence>MDVKMPYYMAYPMPFSYDDERTERMDFEYLKSMYPDTAKRILPYVEEECDRMEYENSMVYDQYPDKLQLKMMCRRVYDNVRKHERIFDEEGMIEEQTNGTAEQTAGISGAARRRDRRGSNGNDMLSLRDFIEVMLYQELYKRRCDYRRRYRRFY</sequence>
<proteinExistence type="predicted"/>
<evidence type="ECO:0000313" key="2">
    <source>
        <dbReference type="EMBL" id="HJC42617.1"/>
    </source>
</evidence>
<name>A0A9D2P1Z2_9FIRM</name>
<feature type="region of interest" description="Disordered" evidence="1">
    <location>
        <begin position="98"/>
        <end position="119"/>
    </location>
</feature>
<evidence type="ECO:0000313" key="3">
    <source>
        <dbReference type="Proteomes" id="UP000823895"/>
    </source>
</evidence>
<organism evidence="2 3">
    <name type="scientific">Candidatus Mediterraneibacter gallistercoris</name>
    <dbReference type="NCBI Taxonomy" id="2838671"/>
    <lineage>
        <taxon>Bacteria</taxon>
        <taxon>Bacillati</taxon>
        <taxon>Bacillota</taxon>
        <taxon>Clostridia</taxon>
        <taxon>Lachnospirales</taxon>
        <taxon>Lachnospiraceae</taxon>
        <taxon>Mediterraneibacter</taxon>
    </lineage>
</organism>
<reference evidence="2" key="1">
    <citation type="journal article" date="2021" name="PeerJ">
        <title>Extensive microbial diversity within the chicken gut microbiome revealed by metagenomics and culture.</title>
        <authorList>
            <person name="Gilroy R."/>
            <person name="Ravi A."/>
            <person name="Getino M."/>
            <person name="Pursley I."/>
            <person name="Horton D.L."/>
            <person name="Alikhan N.F."/>
            <person name="Baker D."/>
            <person name="Gharbi K."/>
            <person name="Hall N."/>
            <person name="Watson M."/>
            <person name="Adriaenssens E.M."/>
            <person name="Foster-Nyarko E."/>
            <person name="Jarju S."/>
            <person name="Secka A."/>
            <person name="Antonio M."/>
            <person name="Oren A."/>
            <person name="Chaudhuri R.R."/>
            <person name="La Ragione R."/>
            <person name="Hildebrand F."/>
            <person name="Pallen M.J."/>
        </authorList>
    </citation>
    <scope>NUCLEOTIDE SEQUENCE</scope>
    <source>
        <strain evidence="2">CHK165-2605</strain>
    </source>
</reference>
<comment type="caution">
    <text evidence="2">The sequence shown here is derived from an EMBL/GenBank/DDBJ whole genome shotgun (WGS) entry which is preliminary data.</text>
</comment>
<protein>
    <submittedName>
        <fullName evidence="2">Uncharacterized protein</fullName>
    </submittedName>
</protein>
<dbReference type="EMBL" id="DWWI01000063">
    <property type="protein sequence ID" value="HJC42617.1"/>
    <property type="molecule type" value="Genomic_DNA"/>
</dbReference>
<reference evidence="2" key="2">
    <citation type="submission" date="2021-04" db="EMBL/GenBank/DDBJ databases">
        <authorList>
            <person name="Gilroy R."/>
        </authorList>
    </citation>
    <scope>NUCLEOTIDE SEQUENCE</scope>
    <source>
        <strain evidence="2">CHK165-2605</strain>
    </source>
</reference>
<evidence type="ECO:0000256" key="1">
    <source>
        <dbReference type="SAM" id="MobiDB-lite"/>
    </source>
</evidence>
<accession>A0A9D2P1Z2</accession>